<dbReference type="OrthoDB" id="446623at2759"/>
<feature type="compositionally biased region" description="Basic residues" evidence="1">
    <location>
        <begin position="204"/>
        <end position="213"/>
    </location>
</feature>
<evidence type="ECO:0000313" key="3">
    <source>
        <dbReference type="Proteomes" id="UP000601435"/>
    </source>
</evidence>
<proteinExistence type="predicted"/>
<accession>A0A813CDE3</accession>
<evidence type="ECO:0000256" key="1">
    <source>
        <dbReference type="SAM" id="MobiDB-lite"/>
    </source>
</evidence>
<evidence type="ECO:0000313" key="2">
    <source>
        <dbReference type="EMBL" id="CAE7941044.1"/>
    </source>
</evidence>
<dbReference type="AlphaFoldDB" id="A0A813CDE3"/>
<sequence length="290" mass="32850">MEDPRFQVITWGVVAFRILGSQIQVVGTAAGPVTCEQTVFRAEAQAITYLVAKVQGSIDVTLDAKGVKQLAERAPRWKSEDLFQPVRAEMDRVSLTWINSHLTEKEYIAKFGAASLWRWQANEEVDRLVQNRANERRDLAWEQKVLIKDEVVIRVNSLLAQRTAAMFQYDRLDGPQVVYPDSKEDNTPSQKKLRKGPKQTKLFKAQKQRKRKTQVAPPGEGKLNKRQQMEAMLDGARPALGHNWVVGHQSRDQLTIKCSTCGLYVQQTESITIFDRNAGKDTRAKTKTSG</sequence>
<protein>
    <submittedName>
        <fullName evidence="2">Uncharacterized protein</fullName>
    </submittedName>
</protein>
<name>A0A813CDE3_9DINO</name>
<dbReference type="Proteomes" id="UP000601435">
    <property type="component" value="Unassembled WGS sequence"/>
</dbReference>
<comment type="caution">
    <text evidence="2">The sequence shown here is derived from an EMBL/GenBank/DDBJ whole genome shotgun (WGS) entry which is preliminary data.</text>
</comment>
<dbReference type="EMBL" id="CAJNJA010092968">
    <property type="protein sequence ID" value="CAE7941044.1"/>
    <property type="molecule type" value="Genomic_DNA"/>
</dbReference>
<feature type="region of interest" description="Disordered" evidence="1">
    <location>
        <begin position="178"/>
        <end position="224"/>
    </location>
</feature>
<keyword evidence="3" id="KW-1185">Reference proteome</keyword>
<organism evidence="2 3">
    <name type="scientific">Symbiodinium necroappetens</name>
    <dbReference type="NCBI Taxonomy" id="1628268"/>
    <lineage>
        <taxon>Eukaryota</taxon>
        <taxon>Sar</taxon>
        <taxon>Alveolata</taxon>
        <taxon>Dinophyceae</taxon>
        <taxon>Suessiales</taxon>
        <taxon>Symbiodiniaceae</taxon>
        <taxon>Symbiodinium</taxon>
    </lineage>
</organism>
<reference evidence="2" key="1">
    <citation type="submission" date="2021-02" db="EMBL/GenBank/DDBJ databases">
        <authorList>
            <person name="Dougan E. K."/>
            <person name="Rhodes N."/>
            <person name="Thang M."/>
            <person name="Chan C."/>
        </authorList>
    </citation>
    <scope>NUCLEOTIDE SEQUENCE</scope>
</reference>
<gene>
    <name evidence="2" type="ORF">SNEC2469_LOCUS34128</name>
</gene>